<keyword evidence="6 7" id="KW-0592">Phosphate transport</keyword>
<dbReference type="Gene3D" id="1.20.58.220">
    <property type="entry name" value="Phosphate transport system protein phou homolog 2, domain 2"/>
    <property type="match status" value="1"/>
</dbReference>
<keyword evidence="5 7" id="KW-0963">Cytoplasm</keyword>
<dbReference type="EMBL" id="JACHMH010000001">
    <property type="protein sequence ID" value="MBB4680092.1"/>
    <property type="molecule type" value="Genomic_DNA"/>
</dbReference>
<gene>
    <name evidence="9" type="ORF">HNR67_006210</name>
</gene>
<comment type="subcellular location">
    <subcellularLocation>
        <location evidence="1 7">Cytoplasm</location>
    </subcellularLocation>
</comment>
<feature type="domain" description="PhoU" evidence="8">
    <location>
        <begin position="16"/>
        <end position="102"/>
    </location>
</feature>
<dbReference type="PIRSF" id="PIRSF003107">
    <property type="entry name" value="PhoU"/>
    <property type="match status" value="1"/>
</dbReference>
<dbReference type="AlphaFoldDB" id="A0A7W7FWB4"/>
<evidence type="ECO:0000313" key="10">
    <source>
        <dbReference type="Proteomes" id="UP000533598"/>
    </source>
</evidence>
<keyword evidence="10" id="KW-1185">Reference proteome</keyword>
<evidence type="ECO:0000256" key="3">
    <source>
        <dbReference type="ARBA" id="ARBA00011738"/>
    </source>
</evidence>
<feature type="domain" description="PhoU" evidence="8">
    <location>
        <begin position="123"/>
        <end position="202"/>
    </location>
</feature>
<dbReference type="GO" id="GO:0030643">
    <property type="term" value="P:intracellular phosphate ion homeostasis"/>
    <property type="evidence" value="ECO:0007669"/>
    <property type="project" value="InterPro"/>
</dbReference>
<comment type="caution">
    <text evidence="9">The sequence shown here is derived from an EMBL/GenBank/DDBJ whole genome shotgun (WGS) entry which is preliminary data.</text>
</comment>
<comment type="subunit">
    <text evidence="3 7">Homodimer.</text>
</comment>
<sequence>MRDSFHHRLDVLVLQLARMCDLTAVAMSRATDSLATGDARLAEGVVADDVIVNQTRTRIEQDAQTLLALQSPVARDLRVIVTVLRSAEHVERMGDLAHHVALAVLRRHPDPVLPAPLRSRFQLMGSIAVRMAGTTGKVVRERDPVLVRTLDAADAEMNELHRSLFQVIGHRWAFGIPAAVDASLLSRYYERFADHAVAVAARTAFIETGTPALI</sequence>
<comment type="function">
    <text evidence="7">Plays a role in the regulation of phosphate uptake.</text>
</comment>
<dbReference type="SUPFAM" id="SSF109755">
    <property type="entry name" value="PhoU-like"/>
    <property type="match status" value="1"/>
</dbReference>
<reference evidence="9 10" key="1">
    <citation type="submission" date="2020-08" db="EMBL/GenBank/DDBJ databases">
        <title>Sequencing the genomes of 1000 actinobacteria strains.</title>
        <authorList>
            <person name="Klenk H.-P."/>
        </authorList>
    </citation>
    <scope>NUCLEOTIDE SEQUENCE [LARGE SCALE GENOMIC DNA]</scope>
    <source>
        <strain evidence="9 10">DSM 44230</strain>
    </source>
</reference>
<evidence type="ECO:0000259" key="8">
    <source>
        <dbReference type="Pfam" id="PF01895"/>
    </source>
</evidence>
<name>A0A7W7FWB4_9PSEU</name>
<dbReference type="Proteomes" id="UP000533598">
    <property type="component" value="Unassembled WGS sequence"/>
</dbReference>
<proteinExistence type="inferred from homology"/>
<accession>A0A7W7FWB4</accession>
<dbReference type="NCBIfam" id="TIGR02135">
    <property type="entry name" value="phoU_full"/>
    <property type="match status" value="1"/>
</dbReference>
<keyword evidence="4 7" id="KW-0813">Transport</keyword>
<organism evidence="9 10">
    <name type="scientific">Crossiella cryophila</name>
    <dbReference type="NCBI Taxonomy" id="43355"/>
    <lineage>
        <taxon>Bacteria</taxon>
        <taxon>Bacillati</taxon>
        <taxon>Actinomycetota</taxon>
        <taxon>Actinomycetes</taxon>
        <taxon>Pseudonocardiales</taxon>
        <taxon>Pseudonocardiaceae</taxon>
        <taxon>Crossiella</taxon>
    </lineage>
</organism>
<evidence type="ECO:0000256" key="6">
    <source>
        <dbReference type="ARBA" id="ARBA00022592"/>
    </source>
</evidence>
<dbReference type="GO" id="GO:0045936">
    <property type="term" value="P:negative regulation of phosphate metabolic process"/>
    <property type="evidence" value="ECO:0007669"/>
    <property type="project" value="InterPro"/>
</dbReference>
<evidence type="ECO:0000256" key="1">
    <source>
        <dbReference type="ARBA" id="ARBA00004496"/>
    </source>
</evidence>
<dbReference type="GO" id="GO:0005737">
    <property type="term" value="C:cytoplasm"/>
    <property type="evidence" value="ECO:0007669"/>
    <property type="project" value="UniProtKB-SubCell"/>
</dbReference>
<dbReference type="FunFam" id="1.20.58.220:FF:000004">
    <property type="entry name" value="Phosphate-specific transport system accessory protein PhoU"/>
    <property type="match status" value="1"/>
</dbReference>
<dbReference type="InterPro" id="IPR028366">
    <property type="entry name" value="PhoU"/>
</dbReference>
<evidence type="ECO:0000256" key="5">
    <source>
        <dbReference type="ARBA" id="ARBA00022490"/>
    </source>
</evidence>
<dbReference type="PANTHER" id="PTHR42930:SF3">
    <property type="entry name" value="PHOSPHATE-SPECIFIC TRANSPORT SYSTEM ACCESSORY PROTEIN PHOU"/>
    <property type="match status" value="1"/>
</dbReference>
<dbReference type="InterPro" id="IPR038078">
    <property type="entry name" value="PhoU-like_sf"/>
</dbReference>
<dbReference type="PANTHER" id="PTHR42930">
    <property type="entry name" value="PHOSPHATE-SPECIFIC TRANSPORT SYSTEM ACCESSORY PROTEIN PHOU"/>
    <property type="match status" value="1"/>
</dbReference>
<comment type="similarity">
    <text evidence="2 7">Belongs to the PhoU family.</text>
</comment>
<dbReference type="Pfam" id="PF01895">
    <property type="entry name" value="PhoU"/>
    <property type="match status" value="2"/>
</dbReference>
<evidence type="ECO:0000256" key="7">
    <source>
        <dbReference type="PIRNR" id="PIRNR003107"/>
    </source>
</evidence>
<evidence type="ECO:0000313" key="9">
    <source>
        <dbReference type="EMBL" id="MBB4680092.1"/>
    </source>
</evidence>
<evidence type="ECO:0000256" key="2">
    <source>
        <dbReference type="ARBA" id="ARBA00008107"/>
    </source>
</evidence>
<dbReference type="GO" id="GO:0006817">
    <property type="term" value="P:phosphate ion transport"/>
    <property type="evidence" value="ECO:0007669"/>
    <property type="project" value="UniProtKB-KW"/>
</dbReference>
<dbReference type="RefSeq" id="WP_185005764.1">
    <property type="nucleotide sequence ID" value="NZ_BAAAUI010000019.1"/>
</dbReference>
<evidence type="ECO:0000256" key="4">
    <source>
        <dbReference type="ARBA" id="ARBA00022448"/>
    </source>
</evidence>
<protein>
    <recommendedName>
        <fullName evidence="7">Phosphate-specific transport system accessory protein PhoU</fullName>
    </recommendedName>
</protein>
<dbReference type="InterPro" id="IPR026022">
    <property type="entry name" value="PhoU_dom"/>
</dbReference>